<protein>
    <submittedName>
        <fullName evidence="1">Tick transposon</fullName>
    </submittedName>
</protein>
<sequence>MGWSTFGKHYQIMNDSLPLSIKRKVYNSCILPVLALIAKVGLVGGSCLGCKNSSGSRKTCSFCPEKRKNRYVQCKSCVVYKLPLSCGGVYIGQTGRCINVRLREHLTSLTAAGGLHLPAHCRVCGCQPMADEATCLFGHRDKCTREVMEAFFIEREGERCVSKPSVALGEKEVRYLGSALSC</sequence>
<organism evidence="1">
    <name type="scientific">Rhipicephalus zambeziensis</name>
    <dbReference type="NCBI Taxonomy" id="60191"/>
    <lineage>
        <taxon>Eukaryota</taxon>
        <taxon>Metazoa</taxon>
        <taxon>Ecdysozoa</taxon>
        <taxon>Arthropoda</taxon>
        <taxon>Chelicerata</taxon>
        <taxon>Arachnida</taxon>
        <taxon>Acari</taxon>
        <taxon>Parasitiformes</taxon>
        <taxon>Ixodida</taxon>
        <taxon>Ixodoidea</taxon>
        <taxon>Ixodidae</taxon>
        <taxon>Rhipicephalinae</taxon>
        <taxon>Rhipicephalus</taxon>
        <taxon>Rhipicephalus</taxon>
    </lineage>
</organism>
<dbReference type="AlphaFoldDB" id="A0A224Z1G1"/>
<name>A0A224Z1G1_9ACAR</name>
<evidence type="ECO:0000313" key="1">
    <source>
        <dbReference type="EMBL" id="MAA23657.1"/>
    </source>
</evidence>
<proteinExistence type="predicted"/>
<dbReference type="EMBL" id="GFPF01012511">
    <property type="protein sequence ID" value="MAA23657.1"/>
    <property type="molecule type" value="Transcribed_RNA"/>
</dbReference>
<accession>A0A224Z1G1</accession>
<reference evidence="1" key="1">
    <citation type="journal article" date="2017" name="Parasit. Vectors">
        <title>Sialotranscriptomics of Rhipicephalus zambeziensis reveals intricate expression profiles of secretory proteins and suggests tight temporal transcriptional regulation during blood-feeding.</title>
        <authorList>
            <person name="de Castro M.H."/>
            <person name="de Klerk D."/>
            <person name="Pienaar R."/>
            <person name="Rees D.J.G."/>
            <person name="Mans B.J."/>
        </authorList>
    </citation>
    <scope>NUCLEOTIDE SEQUENCE</scope>
    <source>
        <tissue evidence="1">Salivary glands</tissue>
    </source>
</reference>